<dbReference type="Proteomes" id="UP000077115">
    <property type="component" value="Unassembled WGS sequence"/>
</dbReference>
<organism evidence="2 3">
    <name type="scientific">Batrachochytrium dendrobatidis (strain JEL423)</name>
    <dbReference type="NCBI Taxonomy" id="403673"/>
    <lineage>
        <taxon>Eukaryota</taxon>
        <taxon>Fungi</taxon>
        <taxon>Fungi incertae sedis</taxon>
        <taxon>Chytridiomycota</taxon>
        <taxon>Chytridiomycota incertae sedis</taxon>
        <taxon>Chytridiomycetes</taxon>
        <taxon>Rhizophydiales</taxon>
        <taxon>Rhizophydiales incertae sedis</taxon>
        <taxon>Batrachochytrium</taxon>
    </lineage>
</organism>
<protein>
    <submittedName>
        <fullName evidence="2">Uncharacterized protein</fullName>
    </submittedName>
</protein>
<feature type="compositionally biased region" description="Basic and acidic residues" evidence="1">
    <location>
        <begin position="112"/>
        <end position="124"/>
    </location>
</feature>
<evidence type="ECO:0000313" key="2">
    <source>
        <dbReference type="EMBL" id="OAJ39723.1"/>
    </source>
</evidence>
<feature type="region of interest" description="Disordered" evidence="1">
    <location>
        <begin position="426"/>
        <end position="479"/>
    </location>
</feature>
<reference evidence="2 3" key="2">
    <citation type="submission" date="2016-05" db="EMBL/GenBank/DDBJ databases">
        <title>Lineage-specific infection strategies underlie the spectrum of fungal disease in amphibians.</title>
        <authorList>
            <person name="Cuomo C.A."/>
            <person name="Farrer R.A."/>
            <person name="James T."/>
            <person name="Longcore J."/>
            <person name="Birren B."/>
        </authorList>
    </citation>
    <scope>NUCLEOTIDE SEQUENCE [LARGE SCALE GENOMIC DNA]</scope>
    <source>
        <strain evidence="2 3">JEL423</strain>
    </source>
</reference>
<feature type="region of interest" description="Disordered" evidence="1">
    <location>
        <begin position="72"/>
        <end position="131"/>
    </location>
</feature>
<evidence type="ECO:0000256" key="1">
    <source>
        <dbReference type="SAM" id="MobiDB-lite"/>
    </source>
</evidence>
<feature type="region of interest" description="Disordered" evidence="1">
    <location>
        <begin position="621"/>
        <end position="643"/>
    </location>
</feature>
<feature type="compositionally biased region" description="Basic and acidic residues" evidence="1">
    <location>
        <begin position="93"/>
        <end position="105"/>
    </location>
</feature>
<evidence type="ECO:0000313" key="3">
    <source>
        <dbReference type="Proteomes" id="UP000077115"/>
    </source>
</evidence>
<feature type="compositionally biased region" description="Polar residues" evidence="1">
    <location>
        <begin position="447"/>
        <end position="467"/>
    </location>
</feature>
<dbReference type="AlphaFoldDB" id="A0A177WI34"/>
<dbReference type="EMBL" id="DS022303">
    <property type="protein sequence ID" value="OAJ39723.1"/>
    <property type="molecule type" value="Genomic_DNA"/>
</dbReference>
<dbReference type="VEuPathDB" id="FungiDB:BDEG_23551"/>
<feature type="compositionally biased region" description="Polar residues" evidence="1">
    <location>
        <begin position="426"/>
        <end position="439"/>
    </location>
</feature>
<feature type="compositionally biased region" description="Polar residues" evidence="1">
    <location>
        <begin position="624"/>
        <end position="633"/>
    </location>
</feature>
<reference evidence="2 3" key="1">
    <citation type="submission" date="2006-10" db="EMBL/GenBank/DDBJ databases">
        <title>The Genome Sequence of Batrachochytrium dendrobatidis JEL423.</title>
        <authorList>
            <consortium name="The Broad Institute Genome Sequencing Platform"/>
            <person name="Birren B."/>
            <person name="Lander E."/>
            <person name="Galagan J."/>
            <person name="Cuomo C."/>
            <person name="Devon K."/>
            <person name="Jaffe D."/>
            <person name="Butler J."/>
            <person name="Alvarez P."/>
            <person name="Gnerre S."/>
            <person name="Grabherr M."/>
            <person name="Kleber M."/>
            <person name="Mauceli E."/>
            <person name="Brockman W."/>
            <person name="Young S."/>
            <person name="LaButti K."/>
            <person name="Sykes S."/>
            <person name="DeCaprio D."/>
            <person name="Crawford M."/>
            <person name="Koehrsen M."/>
            <person name="Engels R."/>
            <person name="Montgomery P."/>
            <person name="Pearson M."/>
            <person name="Howarth C."/>
            <person name="Larson L."/>
            <person name="White J."/>
            <person name="O'Leary S."/>
            <person name="Kodira C."/>
            <person name="Zeng Q."/>
            <person name="Yandava C."/>
            <person name="Alvarado L."/>
            <person name="Longcore J."/>
            <person name="James T."/>
        </authorList>
    </citation>
    <scope>NUCLEOTIDE SEQUENCE [LARGE SCALE GENOMIC DNA]</scope>
    <source>
        <strain evidence="2 3">JEL423</strain>
    </source>
</reference>
<name>A0A177WI34_BATDL</name>
<proteinExistence type="predicted"/>
<gene>
    <name evidence="2" type="ORF">BDEG_23551</name>
</gene>
<sequence>MGCMGAMSAKSTECSMSTGIEIRRVTRATKHIALQPIESTEHKPALASSASDTHTPILINTYSNVSTQNTTTLLDDKQQMTDNSTSPRKPHKRQADQTSRRSIRDGRRKSARHEYPESVKDELAKSNTGDLLQTEKSRTEIIIGAYKSDSLPILQPKHSLTPMLSPTAGVTLMLQDLQTQTPLSKTKMPHPGTHSTAQSCQLFVKNSMASTHSCSFDDIAPVTSSLHRESSVCLDSSTLQHNQRHALPVSIAMTKPTASHFQGMATPSGQLRTPIVDADSIFNTPQAGFLFTIPQSREHAKTPQSALQLSLKSRNNAHVEANSEHYFELFIQDSFPDDPCDSDMVIDLHSDGFNDASNTAQTDSTLLTNYEIDKENAVLSAPDTHATMALHSRQKGALESIDITLLPEYRNLIGLAWQIEDNACSSRTLPPKTPESTQGIKKRRISHSSQTNMKTHSMAASGQNSYMRQDDADSESVPSNPCLDSLVNGGKYHTVVATQSSNNLRREGHLRSAAATKLCFDRPIKCPKALLSRQDLAAATNAAISDLGTLSSKDTKLSSTAPAHMMCNAISPSALSAHTIGEMVASANSNHGSLSLAQVSPIFTGCVRKYNLRPRPTAAPQSWMGYSNSSSEHTATRRFQVHV</sequence>
<accession>A0A177WI34</accession>